<comment type="caution">
    <text evidence="1">The sequence shown here is derived from an EMBL/GenBank/DDBJ whole genome shotgun (WGS) entry which is preliminary data.</text>
</comment>
<evidence type="ECO:0000313" key="2">
    <source>
        <dbReference type="Proteomes" id="UP001604002"/>
    </source>
</evidence>
<accession>A0ABW6ZRZ9</accession>
<protein>
    <submittedName>
        <fullName evidence="1">Uncharacterized protein</fullName>
    </submittedName>
</protein>
<organism evidence="1 2">
    <name type="scientific">Xanthobacter oligotrophicus</name>
    <dbReference type="NCBI Taxonomy" id="2607286"/>
    <lineage>
        <taxon>Bacteria</taxon>
        <taxon>Pseudomonadati</taxon>
        <taxon>Pseudomonadota</taxon>
        <taxon>Alphaproteobacteria</taxon>
        <taxon>Hyphomicrobiales</taxon>
        <taxon>Xanthobacteraceae</taxon>
        <taxon>Xanthobacter</taxon>
    </lineage>
</organism>
<evidence type="ECO:0000313" key="1">
    <source>
        <dbReference type="EMBL" id="MFG1371490.1"/>
    </source>
</evidence>
<dbReference type="RefSeq" id="WP_393991471.1">
    <property type="nucleotide sequence ID" value="NZ_JBAFVH010000002.1"/>
</dbReference>
<name>A0ABW6ZRZ9_9HYPH</name>
<keyword evidence="2" id="KW-1185">Reference proteome</keyword>
<sequence>MTIYDRARQTASKLFTKFGQGVVSLQRDVPGEGGDAWNPPVAVPVNYGINATVSGVTARYVDGTLVTASDLMVRCAVPEVEPLVTDRVIIDGTPRAILKIQPIPAAGTPAAYLIFVKG</sequence>
<gene>
    <name evidence="1" type="ORF">V5F32_04870</name>
</gene>
<dbReference type="Proteomes" id="UP001604002">
    <property type="component" value="Unassembled WGS sequence"/>
</dbReference>
<dbReference type="EMBL" id="JBAFVH010000002">
    <property type="protein sequence ID" value="MFG1371490.1"/>
    <property type="molecule type" value="Genomic_DNA"/>
</dbReference>
<proteinExistence type="predicted"/>
<reference evidence="1 2" key="1">
    <citation type="submission" date="2024-02" db="EMBL/GenBank/DDBJ databases">
        <title>Expansion and revision of Xanthobacter and proposal of Roseixanthobacter gen. nov.</title>
        <authorList>
            <person name="Soltysiak M.P.M."/>
            <person name="Jalihal A."/>
            <person name="Ory A."/>
            <person name="Chrisophersen C."/>
            <person name="Lee A.D."/>
            <person name="Boulton J."/>
            <person name="Springer M."/>
        </authorList>
    </citation>
    <scope>NUCLEOTIDE SEQUENCE [LARGE SCALE GENOMIC DNA]</scope>
    <source>
        <strain evidence="1 2">23A</strain>
    </source>
</reference>